<dbReference type="EC" id="2.4.1.-" evidence="2"/>
<dbReference type="InterPro" id="IPR001296">
    <property type="entry name" value="Glyco_trans_1"/>
</dbReference>
<evidence type="ECO:0000313" key="2">
    <source>
        <dbReference type="EMBL" id="ASJ74576.1"/>
    </source>
</evidence>
<dbReference type="Pfam" id="PF00534">
    <property type="entry name" value="Glycos_transf_1"/>
    <property type="match status" value="1"/>
</dbReference>
<accession>A0A2Z2NSP0</accession>
<dbReference type="SUPFAM" id="SSF53756">
    <property type="entry name" value="UDP-Glycosyltransferase/glycogen phosphorylase"/>
    <property type="match status" value="1"/>
</dbReference>
<dbReference type="EMBL" id="CP018632">
    <property type="protein sequence ID" value="ASJ74576.1"/>
    <property type="molecule type" value="Genomic_DNA"/>
</dbReference>
<feature type="domain" description="Glycosyl transferase family 1" evidence="1">
    <location>
        <begin position="189"/>
        <end position="327"/>
    </location>
</feature>
<dbReference type="Proteomes" id="UP000250079">
    <property type="component" value="Chromosome"/>
</dbReference>
<organism evidence="2 3">
    <name type="scientific">Granulosicoccus antarcticus IMCC3135</name>
    <dbReference type="NCBI Taxonomy" id="1192854"/>
    <lineage>
        <taxon>Bacteria</taxon>
        <taxon>Pseudomonadati</taxon>
        <taxon>Pseudomonadota</taxon>
        <taxon>Gammaproteobacteria</taxon>
        <taxon>Chromatiales</taxon>
        <taxon>Granulosicoccaceae</taxon>
        <taxon>Granulosicoccus</taxon>
    </lineage>
</organism>
<sequence length="354" mass="39829">MSTFDVVLFAPNVHSGGGLVLLNALIGSFPEDGCFAAFLDCRARNELTMPANCTVHWVKTSPVSRIYAEYKLRKVAKYTKIVFCFHGLPPLLPNSAKSYVFLQNRLYIDQSRLKEFKTWTRCRLTLERLILDKLKSRVERFIVQTPSMSRAVEKWYSRNGGAQKLPDVVVFPFIGYQESTSAISSRSPAWDFIYVADGEAHKNHRKLLSAWKILADSGVRPTLALTLSDRDQSLRCEIEALARKEGLNVRDLGYVQPSDLISLYNDARALIYPSLSESLGLPLVEATNLGLPIVASELDYVRDVCTPAETFDPASAMSIARAVERFLGIMRPVSQMRTAGNFWEMLLIDNRPKI</sequence>
<keyword evidence="2" id="KW-0328">Glycosyltransferase</keyword>
<dbReference type="PANTHER" id="PTHR46401">
    <property type="entry name" value="GLYCOSYLTRANSFERASE WBBK-RELATED"/>
    <property type="match status" value="1"/>
</dbReference>
<dbReference type="PANTHER" id="PTHR46401:SF8">
    <property type="entry name" value="BLL6006 PROTEIN"/>
    <property type="match status" value="1"/>
</dbReference>
<name>A0A2Z2NSP0_9GAMM</name>
<gene>
    <name evidence="2" type="primary">gtf1</name>
    <name evidence="2" type="ORF">IMCC3135_22530</name>
</gene>
<keyword evidence="2" id="KW-0808">Transferase</keyword>
<dbReference type="KEGG" id="gai:IMCC3135_22530"/>
<dbReference type="OrthoDB" id="9764577at2"/>
<dbReference type="AlphaFoldDB" id="A0A2Z2NSP0"/>
<evidence type="ECO:0000259" key="1">
    <source>
        <dbReference type="Pfam" id="PF00534"/>
    </source>
</evidence>
<evidence type="ECO:0000313" key="3">
    <source>
        <dbReference type="Proteomes" id="UP000250079"/>
    </source>
</evidence>
<dbReference type="RefSeq" id="WP_088919593.1">
    <property type="nucleotide sequence ID" value="NZ_CP018632.1"/>
</dbReference>
<proteinExistence type="predicted"/>
<protein>
    <submittedName>
        <fullName evidence="2">Glycosyltransferase Gtf1</fullName>
        <ecNumber evidence="2">2.4.1.-</ecNumber>
    </submittedName>
</protein>
<keyword evidence="3" id="KW-1185">Reference proteome</keyword>
<reference evidence="2 3" key="1">
    <citation type="submission" date="2016-12" db="EMBL/GenBank/DDBJ databases">
        <authorList>
            <person name="Song W.-J."/>
            <person name="Kurnit D.M."/>
        </authorList>
    </citation>
    <scope>NUCLEOTIDE SEQUENCE [LARGE SCALE GENOMIC DNA]</scope>
    <source>
        <strain evidence="2 3">IMCC3135</strain>
    </source>
</reference>
<dbReference type="Gene3D" id="3.40.50.2000">
    <property type="entry name" value="Glycogen Phosphorylase B"/>
    <property type="match status" value="1"/>
</dbReference>
<dbReference type="GO" id="GO:0016757">
    <property type="term" value="F:glycosyltransferase activity"/>
    <property type="evidence" value="ECO:0007669"/>
    <property type="project" value="UniProtKB-KW"/>
</dbReference>